<dbReference type="AlphaFoldDB" id="C9MPK1"/>
<protein>
    <submittedName>
        <fullName evidence="1">Uncharacterized protein</fullName>
    </submittedName>
</protein>
<dbReference type="HOGENOM" id="CLU_2555496_0_0_10"/>
<proteinExistence type="predicted"/>
<keyword evidence="2" id="KW-1185">Reference proteome</keyword>
<dbReference type="EMBL" id="ACVA01000033">
    <property type="protein sequence ID" value="EEX18598.1"/>
    <property type="molecule type" value="Genomic_DNA"/>
</dbReference>
<reference evidence="1 2" key="1">
    <citation type="submission" date="2009-09" db="EMBL/GenBank/DDBJ databases">
        <authorList>
            <person name="Weinstock G."/>
            <person name="Sodergren E."/>
            <person name="Clifton S."/>
            <person name="Fulton L."/>
            <person name="Fulton B."/>
            <person name="Courtney L."/>
            <person name="Fronick C."/>
            <person name="Harrison M."/>
            <person name="Strong C."/>
            <person name="Farmer C."/>
            <person name="Delahaunty K."/>
            <person name="Markovic C."/>
            <person name="Hall O."/>
            <person name="Minx P."/>
            <person name="Tomlinson C."/>
            <person name="Mitreva M."/>
            <person name="Nelson J."/>
            <person name="Hou S."/>
            <person name="Wollam A."/>
            <person name="Pepin K.H."/>
            <person name="Johnson M."/>
            <person name="Bhonagiri V."/>
            <person name="Nash W.E."/>
            <person name="Warren W."/>
            <person name="Chinwalla A."/>
            <person name="Mardis E.R."/>
            <person name="Wilson R.K."/>
        </authorList>
    </citation>
    <scope>NUCLEOTIDE SEQUENCE [LARGE SCALE GENOMIC DNA]</scope>
    <source>
        <strain evidence="1 2">F0319</strain>
    </source>
</reference>
<evidence type="ECO:0000313" key="2">
    <source>
        <dbReference type="Proteomes" id="UP000003327"/>
    </source>
</evidence>
<dbReference type="Proteomes" id="UP000003327">
    <property type="component" value="Unassembled WGS sequence"/>
</dbReference>
<accession>C9MPK1</accession>
<sequence length="82" mass="9061">MLIIVVFSSPLCRRGAGNKAFKVGTDALVCPPKHTPKSLPNLLFRRGCCLMGCHERVKKRTDEGVCPYRLALSLIKETPSSF</sequence>
<gene>
    <name evidence="1" type="ORF">HMPREF0973_01542</name>
</gene>
<evidence type="ECO:0000313" key="1">
    <source>
        <dbReference type="EMBL" id="EEX18598.1"/>
    </source>
</evidence>
<name>C9MPK1_9BACT</name>
<comment type="caution">
    <text evidence="1">The sequence shown here is derived from an EMBL/GenBank/DDBJ whole genome shotgun (WGS) entry which is preliminary data.</text>
</comment>
<organism evidence="1 2">
    <name type="scientific">Prevotella veroralis F0319</name>
    <dbReference type="NCBI Taxonomy" id="649761"/>
    <lineage>
        <taxon>Bacteria</taxon>
        <taxon>Pseudomonadati</taxon>
        <taxon>Bacteroidota</taxon>
        <taxon>Bacteroidia</taxon>
        <taxon>Bacteroidales</taxon>
        <taxon>Prevotellaceae</taxon>
        <taxon>Prevotella</taxon>
    </lineage>
</organism>
<dbReference type="STRING" id="649761.HMPREF0973_01542"/>